<dbReference type="SUPFAM" id="SSF50486">
    <property type="entry name" value="FMT C-terminal domain-like"/>
    <property type="match status" value="1"/>
</dbReference>
<feature type="domain" description="Formyl transferase C-terminal" evidence="10">
    <location>
        <begin position="205"/>
        <end position="304"/>
    </location>
</feature>
<evidence type="ECO:0000256" key="4">
    <source>
        <dbReference type="ARBA" id="ARBA00016014"/>
    </source>
</evidence>
<dbReference type="GO" id="GO:0004479">
    <property type="term" value="F:methionyl-tRNA formyltransferase activity"/>
    <property type="evidence" value="ECO:0007669"/>
    <property type="project" value="UniProtKB-UniRule"/>
</dbReference>
<dbReference type="Pfam" id="PF02911">
    <property type="entry name" value="Formyl_trans_C"/>
    <property type="match status" value="1"/>
</dbReference>
<evidence type="ECO:0000259" key="10">
    <source>
        <dbReference type="Pfam" id="PF02911"/>
    </source>
</evidence>
<keyword evidence="5 8" id="KW-0808">Transferase</keyword>
<dbReference type="AlphaFoldDB" id="A0A5P1R7G7"/>
<dbReference type="FunFam" id="3.40.50.12230:FF:000001">
    <property type="entry name" value="Methionyl-tRNA formyltransferase"/>
    <property type="match status" value="1"/>
</dbReference>
<dbReference type="SUPFAM" id="SSF53328">
    <property type="entry name" value="Formyltransferase"/>
    <property type="match status" value="1"/>
</dbReference>
<dbReference type="PANTHER" id="PTHR11138">
    <property type="entry name" value="METHIONYL-TRNA FORMYLTRANSFERASE"/>
    <property type="match status" value="1"/>
</dbReference>
<evidence type="ECO:0000313" key="11">
    <source>
        <dbReference type="EMBL" id="QEQ95232.1"/>
    </source>
</evidence>
<dbReference type="KEGG" id="ncu:F0U83_00105"/>
<comment type="similarity">
    <text evidence="2 8">Belongs to the Fmt family.</text>
</comment>
<keyword evidence="12" id="KW-1185">Reference proteome</keyword>
<organism evidence="11 12">
    <name type="scientific">Neptunomonas concharum</name>
    <dbReference type="NCBI Taxonomy" id="1031538"/>
    <lineage>
        <taxon>Bacteria</taxon>
        <taxon>Pseudomonadati</taxon>
        <taxon>Pseudomonadota</taxon>
        <taxon>Gammaproteobacteria</taxon>
        <taxon>Oceanospirillales</taxon>
        <taxon>Oceanospirillaceae</taxon>
        <taxon>Neptunomonas</taxon>
    </lineage>
</organism>
<dbReference type="Gene3D" id="3.10.25.10">
    <property type="entry name" value="Formyl transferase, C-terminal domain"/>
    <property type="match status" value="1"/>
</dbReference>
<evidence type="ECO:0000256" key="3">
    <source>
        <dbReference type="ARBA" id="ARBA00012261"/>
    </source>
</evidence>
<proteinExistence type="inferred from homology"/>
<accession>A0A5P1R7G7</accession>
<dbReference type="InterPro" id="IPR037022">
    <property type="entry name" value="Formyl_trans_C_sf"/>
</dbReference>
<dbReference type="PANTHER" id="PTHR11138:SF5">
    <property type="entry name" value="METHIONYL-TRNA FORMYLTRANSFERASE, MITOCHONDRIAL"/>
    <property type="match status" value="1"/>
</dbReference>
<dbReference type="Proteomes" id="UP000324760">
    <property type="component" value="Chromosome"/>
</dbReference>
<evidence type="ECO:0000256" key="2">
    <source>
        <dbReference type="ARBA" id="ARBA00010699"/>
    </source>
</evidence>
<dbReference type="Gene3D" id="3.40.50.170">
    <property type="entry name" value="Formyl transferase, N-terminal domain"/>
    <property type="match status" value="1"/>
</dbReference>
<dbReference type="NCBIfam" id="TIGR00460">
    <property type="entry name" value="fmt"/>
    <property type="match status" value="1"/>
</dbReference>
<protein>
    <recommendedName>
        <fullName evidence="4 8">Methionyl-tRNA formyltransferase</fullName>
        <ecNumber evidence="3 8">2.1.2.9</ecNumber>
    </recommendedName>
</protein>
<dbReference type="PROSITE" id="PS00373">
    <property type="entry name" value="GART"/>
    <property type="match status" value="1"/>
</dbReference>
<sequence length="316" mass="33913">MSLKVVFAGTPEFAASSLAALIESEHEIIAVYTQPDRPAGRGRKLTASPVKALALQHDIPVLQPQSLKNEDAQQELASLNADIMIVVAYGLLLPKAVLEIPALGCINVHASLLPRWRGAAPIHRSLLAGDKETGVTIMQMDVGLDTGDMLYKLSCPIHPHDTSGELHDRLAPLGAKALLKTLSLMSAQQIEPEKQDDSQACYAHKLEKQEGDIDWSQDAITIHRKIRGLSPWPIAFTLLGDSTIRVHSATVVNSFHDSAPAGSVIEITKTQILIACGENTVLALDKIQLSGGKALAVKDILNAKKELFSVGTKLGS</sequence>
<evidence type="ECO:0000256" key="7">
    <source>
        <dbReference type="ARBA" id="ARBA00048558"/>
    </source>
</evidence>
<evidence type="ECO:0000313" key="12">
    <source>
        <dbReference type="Proteomes" id="UP000324760"/>
    </source>
</evidence>
<reference evidence="11 12" key="1">
    <citation type="journal article" date="2019" name="Biochem. Eng. J.">
        <title>Metabolic engineering of the marine bacteria Neptunomonas concharum for the production of acetoin and meso-2,3-butanediol from acetate.</title>
        <authorList>
            <person name="Li W."/>
            <person name="Pu N."/>
            <person name="Liu C.-X."/>
            <person name="Yuan Q.-P."/>
            <person name="Li Z.-J."/>
        </authorList>
    </citation>
    <scope>NUCLEOTIDE SEQUENCE [LARGE SCALE GENOMIC DNA]</scope>
    <source>
        <strain evidence="11 12">JCM17730</strain>
    </source>
</reference>
<feature type="domain" description="Formyl transferase N-terminal" evidence="9">
    <location>
        <begin position="4"/>
        <end position="181"/>
    </location>
</feature>
<dbReference type="InterPro" id="IPR005794">
    <property type="entry name" value="Fmt"/>
</dbReference>
<dbReference type="InterPro" id="IPR041711">
    <property type="entry name" value="Met-tRNA-FMT_N"/>
</dbReference>
<dbReference type="FunFam" id="3.40.50.170:FF:000003">
    <property type="entry name" value="Methionyl-tRNA formyltransferase"/>
    <property type="match status" value="1"/>
</dbReference>
<dbReference type="InterPro" id="IPR036477">
    <property type="entry name" value="Formyl_transf_N_sf"/>
</dbReference>
<dbReference type="InterPro" id="IPR001555">
    <property type="entry name" value="GART_AS"/>
</dbReference>
<keyword evidence="6 8" id="KW-0648">Protein biosynthesis</keyword>
<dbReference type="OrthoDB" id="9802815at2"/>
<gene>
    <name evidence="8" type="primary">fmt</name>
    <name evidence="11" type="ORF">F0U83_00105</name>
</gene>
<dbReference type="InterPro" id="IPR005793">
    <property type="entry name" value="Formyl_trans_C"/>
</dbReference>
<dbReference type="EMBL" id="CP043869">
    <property type="protein sequence ID" value="QEQ95232.1"/>
    <property type="molecule type" value="Genomic_DNA"/>
</dbReference>
<dbReference type="CDD" id="cd08704">
    <property type="entry name" value="Met_tRNA_FMT_C"/>
    <property type="match status" value="1"/>
</dbReference>
<evidence type="ECO:0000256" key="1">
    <source>
        <dbReference type="ARBA" id="ARBA00002606"/>
    </source>
</evidence>
<dbReference type="RefSeq" id="WP_138985934.1">
    <property type="nucleotide sequence ID" value="NZ_CP043869.1"/>
</dbReference>
<evidence type="ECO:0000256" key="6">
    <source>
        <dbReference type="ARBA" id="ARBA00022917"/>
    </source>
</evidence>
<name>A0A5P1R7G7_9GAMM</name>
<dbReference type="HAMAP" id="MF_00182">
    <property type="entry name" value="Formyl_trans"/>
    <property type="match status" value="1"/>
</dbReference>
<comment type="catalytic activity">
    <reaction evidence="7 8">
        <text>L-methionyl-tRNA(fMet) + (6R)-10-formyltetrahydrofolate = N-formyl-L-methionyl-tRNA(fMet) + (6S)-5,6,7,8-tetrahydrofolate + H(+)</text>
        <dbReference type="Rhea" id="RHEA:24380"/>
        <dbReference type="Rhea" id="RHEA-COMP:9952"/>
        <dbReference type="Rhea" id="RHEA-COMP:9953"/>
        <dbReference type="ChEBI" id="CHEBI:15378"/>
        <dbReference type="ChEBI" id="CHEBI:57453"/>
        <dbReference type="ChEBI" id="CHEBI:78530"/>
        <dbReference type="ChEBI" id="CHEBI:78844"/>
        <dbReference type="ChEBI" id="CHEBI:195366"/>
        <dbReference type="EC" id="2.1.2.9"/>
    </reaction>
</comment>
<dbReference type="Pfam" id="PF00551">
    <property type="entry name" value="Formyl_trans_N"/>
    <property type="match status" value="1"/>
</dbReference>
<feature type="binding site" evidence="8">
    <location>
        <begin position="111"/>
        <end position="114"/>
    </location>
    <ligand>
        <name>(6S)-5,6,7,8-tetrahydrofolate</name>
        <dbReference type="ChEBI" id="CHEBI:57453"/>
    </ligand>
</feature>
<dbReference type="InterPro" id="IPR011034">
    <property type="entry name" value="Formyl_transferase-like_C_sf"/>
</dbReference>
<evidence type="ECO:0000256" key="8">
    <source>
        <dbReference type="HAMAP-Rule" id="MF_00182"/>
    </source>
</evidence>
<dbReference type="EC" id="2.1.2.9" evidence="3 8"/>
<comment type="function">
    <text evidence="1 8">Attaches a formyl group to the free amino group of methionyl-tRNA(fMet). The formyl group appears to play a dual role in the initiator identity of N-formylmethionyl-tRNA by promoting its recognition by IF2 and preventing the misappropriation of this tRNA by the elongation apparatus.</text>
</comment>
<dbReference type="CDD" id="cd08646">
    <property type="entry name" value="FMT_core_Met-tRNA-FMT_N"/>
    <property type="match status" value="1"/>
</dbReference>
<evidence type="ECO:0000259" key="9">
    <source>
        <dbReference type="Pfam" id="PF00551"/>
    </source>
</evidence>
<dbReference type="InterPro" id="IPR002376">
    <property type="entry name" value="Formyl_transf_N"/>
</dbReference>
<dbReference type="InterPro" id="IPR044135">
    <property type="entry name" value="Met-tRNA-FMT_C"/>
</dbReference>
<dbReference type="GO" id="GO:0005829">
    <property type="term" value="C:cytosol"/>
    <property type="evidence" value="ECO:0007669"/>
    <property type="project" value="TreeGrafter"/>
</dbReference>
<evidence type="ECO:0000256" key="5">
    <source>
        <dbReference type="ARBA" id="ARBA00022679"/>
    </source>
</evidence>